<dbReference type="Pfam" id="PF00989">
    <property type="entry name" value="PAS"/>
    <property type="match status" value="1"/>
</dbReference>
<dbReference type="PROSITE" id="PS50887">
    <property type="entry name" value="GGDEF"/>
    <property type="match status" value="1"/>
</dbReference>
<accession>A0AAV3U361</accession>
<proteinExistence type="predicted"/>
<dbReference type="InterPro" id="IPR052155">
    <property type="entry name" value="Biofilm_reg_signaling"/>
</dbReference>
<reference evidence="7" key="1">
    <citation type="journal article" date="2019" name="Int. J. Syst. Evol. Microbiol.">
        <title>The Global Catalogue of Microorganisms (GCM) 10K type strain sequencing project: providing services to taxonomists for standard genome sequencing and annotation.</title>
        <authorList>
            <consortium name="The Broad Institute Genomics Platform"/>
            <consortium name="The Broad Institute Genome Sequencing Center for Infectious Disease"/>
            <person name="Wu L."/>
            <person name="Ma J."/>
        </authorList>
    </citation>
    <scope>NUCLEOTIDE SEQUENCE [LARGE SCALE GENOMIC DNA]</scope>
    <source>
        <strain evidence="7">JCM 19134</strain>
    </source>
</reference>
<dbReference type="AlphaFoldDB" id="A0AAV3U361"/>
<dbReference type="Pfam" id="PF00563">
    <property type="entry name" value="EAL"/>
    <property type="match status" value="1"/>
</dbReference>
<evidence type="ECO:0000259" key="2">
    <source>
        <dbReference type="PROSITE" id="PS50112"/>
    </source>
</evidence>
<dbReference type="Gene3D" id="3.30.450.20">
    <property type="entry name" value="PAS domain"/>
    <property type="match status" value="3"/>
</dbReference>
<dbReference type="NCBIfam" id="TIGR00254">
    <property type="entry name" value="GGDEF"/>
    <property type="match status" value="1"/>
</dbReference>
<dbReference type="SUPFAM" id="SSF55073">
    <property type="entry name" value="Nucleotide cyclase"/>
    <property type="match status" value="1"/>
</dbReference>
<dbReference type="PANTHER" id="PTHR44757:SF2">
    <property type="entry name" value="BIOFILM ARCHITECTURE MAINTENANCE PROTEIN MBAA"/>
    <property type="match status" value="1"/>
</dbReference>
<dbReference type="InterPro" id="IPR000014">
    <property type="entry name" value="PAS"/>
</dbReference>
<keyword evidence="7" id="KW-1185">Reference proteome</keyword>
<dbReference type="InterPro" id="IPR000700">
    <property type="entry name" value="PAS-assoc_C"/>
</dbReference>
<feature type="domain" description="PAC" evidence="3">
    <location>
        <begin position="370"/>
        <end position="434"/>
    </location>
</feature>
<dbReference type="InterPro" id="IPR013767">
    <property type="entry name" value="PAS_fold"/>
</dbReference>
<evidence type="ECO:0000256" key="1">
    <source>
        <dbReference type="ARBA" id="ARBA00001946"/>
    </source>
</evidence>
<dbReference type="NCBIfam" id="TIGR00229">
    <property type="entry name" value="sensory_box"/>
    <property type="match status" value="2"/>
</dbReference>
<dbReference type="SUPFAM" id="SSF55785">
    <property type="entry name" value="PYP-like sensor domain (PAS domain)"/>
    <property type="match status" value="3"/>
</dbReference>
<dbReference type="SMART" id="SM00267">
    <property type="entry name" value="GGDEF"/>
    <property type="match status" value="1"/>
</dbReference>
<dbReference type="SUPFAM" id="SSF141868">
    <property type="entry name" value="EAL domain-like"/>
    <property type="match status" value="1"/>
</dbReference>
<feature type="domain" description="PAS" evidence="2">
    <location>
        <begin position="153"/>
        <end position="190"/>
    </location>
</feature>
<dbReference type="InterPro" id="IPR043128">
    <property type="entry name" value="Rev_trsase/Diguanyl_cyclase"/>
</dbReference>
<dbReference type="InterPro" id="IPR035919">
    <property type="entry name" value="EAL_sf"/>
</dbReference>
<dbReference type="PANTHER" id="PTHR44757">
    <property type="entry name" value="DIGUANYLATE CYCLASE DGCP"/>
    <property type="match status" value="1"/>
</dbReference>
<evidence type="ECO:0000259" key="3">
    <source>
        <dbReference type="PROSITE" id="PS50113"/>
    </source>
</evidence>
<dbReference type="PROSITE" id="PS50112">
    <property type="entry name" value="PAS"/>
    <property type="match status" value="1"/>
</dbReference>
<dbReference type="CDD" id="cd01949">
    <property type="entry name" value="GGDEF"/>
    <property type="match status" value="1"/>
</dbReference>
<evidence type="ECO:0000259" key="4">
    <source>
        <dbReference type="PROSITE" id="PS50883"/>
    </source>
</evidence>
<dbReference type="InterPro" id="IPR035965">
    <property type="entry name" value="PAS-like_dom_sf"/>
</dbReference>
<evidence type="ECO:0008006" key="8">
    <source>
        <dbReference type="Google" id="ProtNLM"/>
    </source>
</evidence>
<dbReference type="GO" id="GO:0006355">
    <property type="term" value="P:regulation of DNA-templated transcription"/>
    <property type="evidence" value="ECO:0007669"/>
    <property type="project" value="InterPro"/>
</dbReference>
<dbReference type="Gene3D" id="3.30.70.270">
    <property type="match status" value="1"/>
</dbReference>
<dbReference type="Proteomes" id="UP001409585">
    <property type="component" value="Unassembled WGS sequence"/>
</dbReference>
<protein>
    <recommendedName>
        <fullName evidence="8">Diguanylate cyclase</fullName>
    </recommendedName>
</protein>
<comment type="cofactor">
    <cofactor evidence="1">
        <name>Mg(2+)</name>
        <dbReference type="ChEBI" id="CHEBI:18420"/>
    </cofactor>
</comment>
<dbReference type="FunFam" id="3.30.70.270:FF:000001">
    <property type="entry name" value="Diguanylate cyclase domain protein"/>
    <property type="match status" value="1"/>
</dbReference>
<name>A0AAV3U361_9ALTE</name>
<dbReference type="InterPro" id="IPR001633">
    <property type="entry name" value="EAL_dom"/>
</dbReference>
<sequence length="869" mass="97804">MPNEATYKAVLDSLDIGVLLLDQDLRLVHVNAWLSNRCAVPVAALINQPIGSIFPTLKNSFLLECCNDALHQGLPKKLSNTLDASPLPLYDPNAINEGEHLLQQSIAIRPIESKDRRLCEIVVRDVTKNVIKENWLKRIATNFRHESQQKDTSLAQFAQIIENATDAILVVASDGHLDMANGAAKHFFGLHDDATAITKQVNDIFTSHHQWQRQELRTQLQQLIEELQPRPEHQKTSSANPSNRIPALATQIKNHAGQVVPVQIRFAISHHFGHRKLIITVRDCTDQAETEQNFYASENRFQTLAKLAPVGIFRTCERGVIRYANETWFQLTGADDSHLDRLSWLSLVAENSRETIELKWQASKANRLGLREEFKLIKQNLNSGQAKPLDGHHDATWVLCNLMPEYDNQEHVHGFVGIFTDITQQRSNQEAIERMAYHDALTGLPNRRYFNDTLEQHIRLNRRAQTAFALFALDLNGFKQINDTLGHDAGDIVLKAIAERLQKLLRESATVARIGGDEFNVMIPEFEELGALEIIAQRIGEIVREPTVLDGHEVSLSTSIGIALFPTDAANSHELIKNADLALYNAKDNKELPFVFFDKAMNQKATSNRNLLVDLETAIADEQFDLQLSSTDISNGANYVVVQAMLSWQHNNWGTIQQPNFIKAMERSRLIKPFNLLSLELICQALQSLHQHLPELTNLKLIFQWQAFQLLQPGFSQDVATVIRRYNVPTRWLQFEISEQAANDYFGSLLPIFLQLNRLGVQLTLTEFSGAHLPLQKITQLPIAAVEINPVLLDYGTNHRASQLQLSSLCDLCNRLGIVIHTRTPNGLTQLRNHGCQQSQLLEPGAGLAMDAFIEQLKLAIKAANGRSA</sequence>
<dbReference type="SMART" id="SM00091">
    <property type="entry name" value="PAS"/>
    <property type="match status" value="3"/>
</dbReference>
<dbReference type="CDD" id="cd00130">
    <property type="entry name" value="PAS"/>
    <property type="match status" value="1"/>
</dbReference>
<dbReference type="InterPro" id="IPR000160">
    <property type="entry name" value="GGDEF_dom"/>
</dbReference>
<evidence type="ECO:0000313" key="7">
    <source>
        <dbReference type="Proteomes" id="UP001409585"/>
    </source>
</evidence>
<organism evidence="6 7">
    <name type="scientific">Halioxenophilus aromaticivorans</name>
    <dbReference type="NCBI Taxonomy" id="1306992"/>
    <lineage>
        <taxon>Bacteria</taxon>
        <taxon>Pseudomonadati</taxon>
        <taxon>Pseudomonadota</taxon>
        <taxon>Gammaproteobacteria</taxon>
        <taxon>Alteromonadales</taxon>
        <taxon>Alteromonadaceae</taxon>
        <taxon>Halioxenophilus</taxon>
    </lineage>
</organism>
<dbReference type="RefSeq" id="WP_345420891.1">
    <property type="nucleotide sequence ID" value="NZ_AP031496.1"/>
</dbReference>
<evidence type="ECO:0000259" key="5">
    <source>
        <dbReference type="PROSITE" id="PS50887"/>
    </source>
</evidence>
<dbReference type="PROSITE" id="PS50113">
    <property type="entry name" value="PAC"/>
    <property type="match status" value="1"/>
</dbReference>
<dbReference type="EMBL" id="BAABLX010000012">
    <property type="protein sequence ID" value="GAA4941268.1"/>
    <property type="molecule type" value="Genomic_DNA"/>
</dbReference>
<dbReference type="Pfam" id="PF13188">
    <property type="entry name" value="PAS_8"/>
    <property type="match status" value="1"/>
</dbReference>
<dbReference type="SMART" id="SM00052">
    <property type="entry name" value="EAL"/>
    <property type="match status" value="1"/>
</dbReference>
<dbReference type="Pfam" id="PF00990">
    <property type="entry name" value="GGDEF"/>
    <property type="match status" value="1"/>
</dbReference>
<dbReference type="InterPro" id="IPR029787">
    <property type="entry name" value="Nucleotide_cyclase"/>
</dbReference>
<feature type="domain" description="EAL" evidence="4">
    <location>
        <begin position="608"/>
        <end position="869"/>
    </location>
</feature>
<dbReference type="Gene3D" id="3.20.20.450">
    <property type="entry name" value="EAL domain"/>
    <property type="match status" value="1"/>
</dbReference>
<gene>
    <name evidence="6" type="ORF">GCM10025791_19600</name>
</gene>
<comment type="caution">
    <text evidence="6">The sequence shown here is derived from an EMBL/GenBank/DDBJ whole genome shotgun (WGS) entry which is preliminary data.</text>
</comment>
<dbReference type="PROSITE" id="PS50883">
    <property type="entry name" value="EAL"/>
    <property type="match status" value="1"/>
</dbReference>
<evidence type="ECO:0000313" key="6">
    <source>
        <dbReference type="EMBL" id="GAA4941268.1"/>
    </source>
</evidence>
<feature type="domain" description="GGDEF" evidence="5">
    <location>
        <begin position="466"/>
        <end position="599"/>
    </location>
</feature>
<dbReference type="GO" id="GO:0003824">
    <property type="term" value="F:catalytic activity"/>
    <property type="evidence" value="ECO:0007669"/>
    <property type="project" value="UniProtKB-ARBA"/>
</dbReference>